<feature type="domain" description="Response regulatory" evidence="5">
    <location>
        <begin position="221"/>
        <end position="332"/>
    </location>
</feature>
<sequence>MIQSCVSGKRCGSGKTDRAGAGVNGMVPQWRSLVDDAEFRATIGPPDEPVQWSQDLSVQSATLDLHHQILVGCLNRMIRLRRTWRDSLPAVRRELSLIINYCKIHFFIEEAAMMKTAVPAAAYQRHRAVHRRILARMADAVRAFHADPLTFPFDRTLHFLRAWLVHHILEEDKSDLGDRLADQSAVEAEIAKYRYAEICRKLKLREESVGPMPETALVNRFTAVVHGDPVRRAALVAVLEGRRLHVSQAPDVASAEGLVDAYAPELLFLDWSLPAAKPFARYLYCTRNTAVVACHAGDPAEILDVCEIQGVAHILPHPGTEDTIVQTMHEILDAFVPLRALVLERAAGGA</sequence>
<organism evidence="6 7">
    <name type="scientific">Roseospira navarrensis</name>
    <dbReference type="NCBI Taxonomy" id="140058"/>
    <lineage>
        <taxon>Bacteria</taxon>
        <taxon>Pseudomonadati</taxon>
        <taxon>Pseudomonadota</taxon>
        <taxon>Alphaproteobacteria</taxon>
        <taxon>Rhodospirillales</taxon>
        <taxon>Rhodospirillaceae</taxon>
        <taxon>Roseospira</taxon>
    </lineage>
</organism>
<dbReference type="PROSITE" id="PS50110">
    <property type="entry name" value="RESPONSE_REGULATORY"/>
    <property type="match status" value="1"/>
</dbReference>
<dbReference type="AlphaFoldDB" id="A0A7X2D3I6"/>
<dbReference type="InterPro" id="IPR012827">
    <property type="entry name" value="Hemerythrin_metal-bd"/>
</dbReference>
<protein>
    <recommendedName>
        <fullName evidence="5">Response regulatory domain-containing protein</fullName>
    </recommendedName>
</protein>
<evidence type="ECO:0000256" key="1">
    <source>
        <dbReference type="ARBA" id="ARBA00010587"/>
    </source>
</evidence>
<accession>A0A7X2D3I6</accession>
<evidence type="ECO:0000313" key="7">
    <source>
        <dbReference type="Proteomes" id="UP000434582"/>
    </source>
</evidence>
<dbReference type="InterPro" id="IPR011006">
    <property type="entry name" value="CheY-like_superfamily"/>
</dbReference>
<dbReference type="PANTHER" id="PTHR37164:SF1">
    <property type="entry name" value="BACTERIOHEMERYTHRIN"/>
    <property type="match status" value="1"/>
</dbReference>
<dbReference type="EMBL" id="WIVE01000006">
    <property type="protein sequence ID" value="MQX35662.1"/>
    <property type="molecule type" value="Genomic_DNA"/>
</dbReference>
<keyword evidence="4" id="KW-0597">Phosphoprotein</keyword>
<dbReference type="GO" id="GO:0046872">
    <property type="term" value="F:metal ion binding"/>
    <property type="evidence" value="ECO:0007669"/>
    <property type="project" value="UniProtKB-KW"/>
</dbReference>
<dbReference type="Gene3D" id="1.20.120.50">
    <property type="entry name" value="Hemerythrin-like"/>
    <property type="match status" value="1"/>
</dbReference>
<gene>
    <name evidence="6" type="ORF">GHC57_03935</name>
</gene>
<evidence type="ECO:0000256" key="2">
    <source>
        <dbReference type="ARBA" id="ARBA00022723"/>
    </source>
</evidence>
<keyword evidence="7" id="KW-1185">Reference proteome</keyword>
<dbReference type="OrthoDB" id="9774644at2"/>
<name>A0A7X2D3I6_9PROT</name>
<keyword evidence="3" id="KW-0408">Iron</keyword>
<evidence type="ECO:0000256" key="3">
    <source>
        <dbReference type="ARBA" id="ARBA00023004"/>
    </source>
</evidence>
<dbReference type="PANTHER" id="PTHR37164">
    <property type="entry name" value="BACTERIOHEMERYTHRIN"/>
    <property type="match status" value="1"/>
</dbReference>
<evidence type="ECO:0000313" key="6">
    <source>
        <dbReference type="EMBL" id="MQX35662.1"/>
    </source>
</evidence>
<evidence type="ECO:0000259" key="5">
    <source>
        <dbReference type="PROSITE" id="PS50110"/>
    </source>
</evidence>
<reference evidence="6 7" key="1">
    <citation type="submission" date="2019-10" db="EMBL/GenBank/DDBJ databases">
        <title>Draft whole-genome sequence of the purple nonsulfur photosynthetic bacterium Roseospira navarrensis DSM 15114.</title>
        <authorList>
            <person name="Kyndt J.A."/>
            <person name="Meyer T.E."/>
        </authorList>
    </citation>
    <scope>NUCLEOTIDE SEQUENCE [LARGE SCALE GENOMIC DNA]</scope>
    <source>
        <strain evidence="6 7">DSM 15114</strain>
    </source>
</reference>
<dbReference type="NCBIfam" id="TIGR02481">
    <property type="entry name" value="hemeryth_dom"/>
    <property type="match status" value="1"/>
</dbReference>
<dbReference type="InterPro" id="IPR035938">
    <property type="entry name" value="Hemerythrin-like_sf"/>
</dbReference>
<evidence type="ECO:0000256" key="4">
    <source>
        <dbReference type="PROSITE-ProRule" id="PRU00169"/>
    </source>
</evidence>
<dbReference type="Proteomes" id="UP000434582">
    <property type="component" value="Unassembled WGS sequence"/>
</dbReference>
<feature type="modified residue" description="4-aspartylphosphate" evidence="4">
    <location>
        <position position="270"/>
    </location>
</feature>
<proteinExistence type="inferred from homology"/>
<keyword evidence="2" id="KW-0479">Metal-binding</keyword>
<comment type="caution">
    <text evidence="6">The sequence shown here is derived from an EMBL/GenBank/DDBJ whole genome shotgun (WGS) entry which is preliminary data.</text>
</comment>
<comment type="similarity">
    <text evidence="1">Belongs to the hemerythrin family.</text>
</comment>
<dbReference type="GO" id="GO:0000160">
    <property type="term" value="P:phosphorelay signal transduction system"/>
    <property type="evidence" value="ECO:0007669"/>
    <property type="project" value="InterPro"/>
</dbReference>
<dbReference type="CDD" id="cd12107">
    <property type="entry name" value="Hemerythrin"/>
    <property type="match status" value="1"/>
</dbReference>
<dbReference type="SUPFAM" id="SSF52172">
    <property type="entry name" value="CheY-like"/>
    <property type="match status" value="1"/>
</dbReference>
<dbReference type="Pfam" id="PF01814">
    <property type="entry name" value="Hemerythrin"/>
    <property type="match status" value="1"/>
</dbReference>
<dbReference type="InterPro" id="IPR001789">
    <property type="entry name" value="Sig_transdc_resp-reg_receiver"/>
</dbReference>
<dbReference type="SUPFAM" id="SSF47188">
    <property type="entry name" value="Hemerythrin-like"/>
    <property type="match status" value="1"/>
</dbReference>
<dbReference type="InterPro" id="IPR012312">
    <property type="entry name" value="Hemerythrin-like"/>
</dbReference>
<dbReference type="InterPro" id="IPR050669">
    <property type="entry name" value="Hemerythrin"/>
</dbReference>